<dbReference type="InterPro" id="IPR050312">
    <property type="entry name" value="IolE/XylAMocC-like"/>
</dbReference>
<dbReference type="GO" id="GO:0016853">
    <property type="term" value="F:isomerase activity"/>
    <property type="evidence" value="ECO:0007669"/>
    <property type="project" value="UniProtKB-KW"/>
</dbReference>
<keyword evidence="3" id="KW-1185">Reference proteome</keyword>
<proteinExistence type="predicted"/>
<feature type="domain" description="Xylose isomerase-like TIM barrel" evidence="1">
    <location>
        <begin position="20"/>
        <end position="250"/>
    </location>
</feature>
<dbReference type="EMBL" id="JAAOIW010000003">
    <property type="protein sequence ID" value="NHN29896.1"/>
    <property type="molecule type" value="Genomic_DNA"/>
</dbReference>
<dbReference type="Proteomes" id="UP001165962">
    <property type="component" value="Unassembled WGS sequence"/>
</dbReference>
<dbReference type="PANTHER" id="PTHR12110">
    <property type="entry name" value="HYDROXYPYRUVATE ISOMERASE"/>
    <property type="match status" value="1"/>
</dbReference>
<reference evidence="2" key="1">
    <citation type="submission" date="2020-03" db="EMBL/GenBank/DDBJ databases">
        <title>Draft sequencing of Paenibacilllus sp. S3N08.</title>
        <authorList>
            <person name="Kim D.-U."/>
        </authorList>
    </citation>
    <scope>NUCLEOTIDE SEQUENCE</scope>
    <source>
        <strain evidence="2">S3N08</strain>
    </source>
</reference>
<comment type="caution">
    <text evidence="2">The sequence shown here is derived from an EMBL/GenBank/DDBJ whole genome shotgun (WGS) entry which is preliminary data.</text>
</comment>
<dbReference type="InterPro" id="IPR036237">
    <property type="entry name" value="Xyl_isomerase-like_sf"/>
</dbReference>
<dbReference type="InterPro" id="IPR013022">
    <property type="entry name" value="Xyl_isomerase-like_TIM-brl"/>
</dbReference>
<gene>
    <name evidence="2" type="ORF">G9U52_08615</name>
</gene>
<dbReference type="PANTHER" id="PTHR12110:SF53">
    <property type="entry name" value="BLR5974 PROTEIN"/>
    <property type="match status" value="1"/>
</dbReference>
<keyword evidence="2" id="KW-0413">Isomerase</keyword>
<dbReference type="RefSeq" id="WP_166148444.1">
    <property type="nucleotide sequence ID" value="NZ_JAAOIW010000003.1"/>
</dbReference>
<evidence type="ECO:0000313" key="2">
    <source>
        <dbReference type="EMBL" id="NHN29896.1"/>
    </source>
</evidence>
<sequence length="275" mass="31568">MKLSFTTLGCPDWPLDLIVERSVEYGFDAIDFRGLTGEMNIWKLPEFSSSIEETRNKITAAGLSVSCFSSSVHVFSTENFEKNMNEVKEYAKLCEFFGTRYIRVFGGKIGDTDREQAIQTVVTHLREMAAVAKNHGIKILIETHDDWISCDNVRKVMEQVDSENVGVLWDVHHPYRVTGEQPEDTLKALAPWIEYTHVKDSRITGSNPHSDFTYCLVGEGDIPIMHVYELLKSNGYEGYYTLEWEKKWHPEIEDANIAFPHYVQSMKKIAMEVQI</sequence>
<accession>A0ABX0J3B2</accession>
<evidence type="ECO:0000313" key="3">
    <source>
        <dbReference type="Proteomes" id="UP001165962"/>
    </source>
</evidence>
<evidence type="ECO:0000259" key="1">
    <source>
        <dbReference type="Pfam" id="PF01261"/>
    </source>
</evidence>
<name>A0ABX0J3B2_9BACL</name>
<organism evidence="2 3">
    <name type="scientific">Paenibacillus agricola</name>
    <dbReference type="NCBI Taxonomy" id="2716264"/>
    <lineage>
        <taxon>Bacteria</taxon>
        <taxon>Bacillati</taxon>
        <taxon>Bacillota</taxon>
        <taxon>Bacilli</taxon>
        <taxon>Bacillales</taxon>
        <taxon>Paenibacillaceae</taxon>
        <taxon>Paenibacillus</taxon>
    </lineage>
</organism>
<dbReference type="SUPFAM" id="SSF51658">
    <property type="entry name" value="Xylose isomerase-like"/>
    <property type="match status" value="1"/>
</dbReference>
<dbReference type="Gene3D" id="3.20.20.150">
    <property type="entry name" value="Divalent-metal-dependent TIM barrel enzymes"/>
    <property type="match status" value="1"/>
</dbReference>
<dbReference type="Pfam" id="PF01261">
    <property type="entry name" value="AP_endonuc_2"/>
    <property type="match status" value="1"/>
</dbReference>
<protein>
    <submittedName>
        <fullName evidence="2">Sugar phosphate isomerase/epimerase</fullName>
    </submittedName>
</protein>